<dbReference type="InterPro" id="IPR001647">
    <property type="entry name" value="HTH_TetR"/>
</dbReference>
<keyword evidence="1" id="KW-0805">Transcription regulation</keyword>
<evidence type="ECO:0000256" key="2">
    <source>
        <dbReference type="ARBA" id="ARBA00023125"/>
    </source>
</evidence>
<proteinExistence type="predicted"/>
<dbReference type="Proteomes" id="UP000634134">
    <property type="component" value="Unassembled WGS sequence"/>
</dbReference>
<dbReference type="Gene3D" id="1.10.357.10">
    <property type="entry name" value="Tetracycline Repressor, domain 2"/>
    <property type="match status" value="1"/>
</dbReference>
<evidence type="ECO:0000256" key="4">
    <source>
        <dbReference type="PROSITE-ProRule" id="PRU00335"/>
    </source>
</evidence>
<dbReference type="PROSITE" id="PS50977">
    <property type="entry name" value="HTH_TETR_2"/>
    <property type="match status" value="1"/>
</dbReference>
<name>A0ABR9WDS1_9BACT</name>
<dbReference type="PANTHER" id="PTHR47506">
    <property type="entry name" value="TRANSCRIPTIONAL REGULATORY PROTEIN"/>
    <property type="match status" value="1"/>
</dbReference>
<gene>
    <name evidence="6" type="ORF">IEE83_16875</name>
</gene>
<sequence length="205" mass="23510">MIVRNPAKDEVIQQQILLAAKQLFQKYGLRKVTMDDVAKAIGKGRSSLYYYYKSKEEIFDAVVDAEIIDMQMSISQAIDKETTAEKKLYAFFMTKLTVAQSKRSFFSTIDEGMDAAELSDYNKAKQAIRRRIMEKETAVISRILKEGIENQELRSMDQTEQESVQFVLLAAIHGLKREILMENDFSRIDSSMQTLTTLIIQGLKK</sequence>
<dbReference type="EMBL" id="JACYGY010000001">
    <property type="protein sequence ID" value="MBE9463563.1"/>
    <property type="molecule type" value="Genomic_DNA"/>
</dbReference>
<evidence type="ECO:0000313" key="7">
    <source>
        <dbReference type="Proteomes" id="UP000634134"/>
    </source>
</evidence>
<keyword evidence="7" id="KW-1185">Reference proteome</keyword>
<evidence type="ECO:0000256" key="3">
    <source>
        <dbReference type="ARBA" id="ARBA00023163"/>
    </source>
</evidence>
<evidence type="ECO:0000259" key="5">
    <source>
        <dbReference type="PROSITE" id="PS50977"/>
    </source>
</evidence>
<keyword evidence="2 4" id="KW-0238">DNA-binding</keyword>
<protein>
    <submittedName>
        <fullName evidence="6">TetR/AcrR family transcriptional regulator</fullName>
    </submittedName>
</protein>
<keyword evidence="3" id="KW-0804">Transcription</keyword>
<dbReference type="InterPro" id="IPR009057">
    <property type="entry name" value="Homeodomain-like_sf"/>
</dbReference>
<reference evidence="7" key="1">
    <citation type="submission" date="2023-07" db="EMBL/GenBank/DDBJ databases">
        <title>Dyadobacter sp. nov 'subterranea' isolated from contaminted grondwater.</title>
        <authorList>
            <person name="Szabo I."/>
            <person name="Al-Omari J."/>
            <person name="Szerdahelyi S.G."/>
            <person name="Rado J."/>
        </authorList>
    </citation>
    <scope>NUCLEOTIDE SEQUENCE [LARGE SCALE GENOMIC DNA]</scope>
    <source>
        <strain evidence="7">UP-52</strain>
    </source>
</reference>
<feature type="domain" description="HTH tetR-type" evidence="5">
    <location>
        <begin position="10"/>
        <end position="70"/>
    </location>
</feature>
<accession>A0ABR9WDS1</accession>
<dbReference type="RefSeq" id="WP_194121685.1">
    <property type="nucleotide sequence ID" value="NZ_JACYGY010000001.1"/>
</dbReference>
<comment type="caution">
    <text evidence="6">The sequence shown here is derived from an EMBL/GenBank/DDBJ whole genome shotgun (WGS) entry which is preliminary data.</text>
</comment>
<organism evidence="6 7">
    <name type="scientific">Dyadobacter subterraneus</name>
    <dbReference type="NCBI Taxonomy" id="2773304"/>
    <lineage>
        <taxon>Bacteria</taxon>
        <taxon>Pseudomonadati</taxon>
        <taxon>Bacteroidota</taxon>
        <taxon>Cytophagia</taxon>
        <taxon>Cytophagales</taxon>
        <taxon>Spirosomataceae</taxon>
        <taxon>Dyadobacter</taxon>
    </lineage>
</organism>
<dbReference type="Gene3D" id="1.10.10.60">
    <property type="entry name" value="Homeodomain-like"/>
    <property type="match status" value="1"/>
</dbReference>
<dbReference type="Pfam" id="PF00440">
    <property type="entry name" value="TetR_N"/>
    <property type="match status" value="1"/>
</dbReference>
<dbReference type="PANTHER" id="PTHR47506:SF3">
    <property type="entry name" value="HTH-TYPE TRANSCRIPTIONAL REGULATOR LMRA"/>
    <property type="match status" value="1"/>
</dbReference>
<feature type="DNA-binding region" description="H-T-H motif" evidence="4">
    <location>
        <begin position="33"/>
        <end position="52"/>
    </location>
</feature>
<dbReference type="SUPFAM" id="SSF46689">
    <property type="entry name" value="Homeodomain-like"/>
    <property type="match status" value="1"/>
</dbReference>
<evidence type="ECO:0000313" key="6">
    <source>
        <dbReference type="EMBL" id="MBE9463563.1"/>
    </source>
</evidence>
<dbReference type="PRINTS" id="PR00455">
    <property type="entry name" value="HTHTETR"/>
</dbReference>
<dbReference type="InterPro" id="IPR036271">
    <property type="entry name" value="Tet_transcr_reg_TetR-rel_C_sf"/>
</dbReference>
<dbReference type="SUPFAM" id="SSF48498">
    <property type="entry name" value="Tetracyclin repressor-like, C-terminal domain"/>
    <property type="match status" value="1"/>
</dbReference>
<evidence type="ECO:0000256" key="1">
    <source>
        <dbReference type="ARBA" id="ARBA00023015"/>
    </source>
</evidence>